<dbReference type="InterPro" id="IPR035932">
    <property type="entry name" value="HflD-like_sf"/>
</dbReference>
<comment type="similarity">
    <text evidence="4">Belongs to the HflD family.</text>
</comment>
<dbReference type="SUPFAM" id="SSF101322">
    <property type="entry name" value="YcfC-like"/>
    <property type="match status" value="1"/>
</dbReference>
<organism evidence="5 6">
    <name type="scientific">Stutzerimonas stutzeri RCH2</name>
    <dbReference type="NCBI Taxonomy" id="644801"/>
    <lineage>
        <taxon>Bacteria</taxon>
        <taxon>Pseudomonadati</taxon>
        <taxon>Pseudomonadota</taxon>
        <taxon>Gammaproteobacteria</taxon>
        <taxon>Pseudomonadales</taxon>
        <taxon>Pseudomonadaceae</taxon>
        <taxon>Stutzerimonas</taxon>
    </lineage>
</organism>
<dbReference type="Pfam" id="PF04356">
    <property type="entry name" value="DUF489"/>
    <property type="match status" value="1"/>
</dbReference>
<protein>
    <recommendedName>
        <fullName evidence="4">High frequency lysogenization protein HflD homolog</fullName>
    </recommendedName>
</protein>
<dbReference type="PANTHER" id="PTHR38100">
    <property type="entry name" value="HIGH FREQUENCY LYSOGENIZATION PROTEIN HFLD"/>
    <property type="match status" value="1"/>
</dbReference>
<evidence type="ECO:0000313" key="6">
    <source>
        <dbReference type="Proteomes" id="UP000010820"/>
    </source>
</evidence>
<dbReference type="AlphaFoldDB" id="L0GMK1"/>
<dbReference type="InterPro" id="IPR007451">
    <property type="entry name" value="HflD"/>
</dbReference>
<accession>L0GMK1</accession>
<dbReference type="GO" id="GO:0005737">
    <property type="term" value="C:cytoplasm"/>
    <property type="evidence" value="ECO:0007669"/>
    <property type="project" value="UniProtKB-SubCell"/>
</dbReference>
<reference evidence="5 6" key="1">
    <citation type="submission" date="2011-10" db="EMBL/GenBank/DDBJ databases">
        <title>Complete sequence of chromosome of Pseudomonas stutzeri RCH2.</title>
        <authorList>
            <consortium name="US DOE Joint Genome Institute"/>
            <person name="Lucas S."/>
            <person name="Han J."/>
            <person name="Lapidus A."/>
            <person name="Cheng J.-F."/>
            <person name="Goodwin L."/>
            <person name="Pitluck S."/>
            <person name="Peters L."/>
            <person name="Ovchinnikova G."/>
            <person name="Zeytun A."/>
            <person name="Lu M."/>
            <person name="Detter J.C."/>
            <person name="Han C."/>
            <person name="Tapia R."/>
            <person name="Land M."/>
            <person name="Hauser L."/>
            <person name="Kyrpides N."/>
            <person name="Ivanova N."/>
            <person name="Pagani I."/>
            <person name="Chakraborty R."/>
            <person name="Arkin A."/>
            <person name="Dehal P."/>
            <person name="Wall J."/>
            <person name="Hazen T."/>
            <person name="Woyke T."/>
        </authorList>
    </citation>
    <scope>NUCLEOTIDE SEQUENCE [LARGE SCALE GENOMIC DNA]</scope>
    <source>
        <strain evidence="5 6">RCH2</strain>
    </source>
</reference>
<dbReference type="RefSeq" id="WP_015276844.1">
    <property type="nucleotide sequence ID" value="NC_019936.1"/>
</dbReference>
<keyword evidence="2 4" id="KW-0963">Cytoplasm</keyword>
<sequence length="212" mass="23934">MKALDEQLIALGAVFEAATLVDRIARTGQVPNASLACMLGSLLARNPQTTLEIYGGDDLNLRDGYRALVGALERDSSTLQREPLRYALAMIGLERQLDKRDDMLQVIGSRLDQIQQQVEHFGITHENVVASFGGLYQDTLSTFRQRIQVQGDMRHLQQTDNAAKIRALLLSGIRSARLWRQLGGHRWQLIFSRRKLLDALYPRLRSTQGEDH</sequence>
<evidence type="ECO:0000256" key="3">
    <source>
        <dbReference type="ARBA" id="ARBA00023136"/>
    </source>
</evidence>
<keyword evidence="3 4" id="KW-0472">Membrane</keyword>
<dbReference type="GO" id="GO:0005886">
    <property type="term" value="C:plasma membrane"/>
    <property type="evidence" value="ECO:0007669"/>
    <property type="project" value="UniProtKB-SubCell"/>
</dbReference>
<dbReference type="KEGG" id="psh:Psest_2020"/>
<name>L0GMK1_STUST</name>
<dbReference type="PATRIC" id="fig|644801.3.peg.1967"/>
<dbReference type="Proteomes" id="UP000010820">
    <property type="component" value="Chromosome"/>
</dbReference>
<dbReference type="NCBIfam" id="NF001247">
    <property type="entry name" value="PRK00218.1-3"/>
    <property type="match status" value="1"/>
</dbReference>
<evidence type="ECO:0000256" key="4">
    <source>
        <dbReference type="HAMAP-Rule" id="MF_00695"/>
    </source>
</evidence>
<proteinExistence type="inferred from homology"/>
<dbReference type="eggNOG" id="COG2915">
    <property type="taxonomic scope" value="Bacteria"/>
</dbReference>
<dbReference type="PANTHER" id="PTHR38100:SF1">
    <property type="entry name" value="HIGH FREQUENCY LYSOGENIZATION PROTEIN HFLD"/>
    <property type="match status" value="1"/>
</dbReference>
<evidence type="ECO:0000256" key="1">
    <source>
        <dbReference type="ARBA" id="ARBA00022475"/>
    </source>
</evidence>
<dbReference type="NCBIfam" id="NF001246">
    <property type="entry name" value="PRK00218.1-2"/>
    <property type="match status" value="1"/>
</dbReference>
<keyword evidence="1 4" id="KW-1003">Cell membrane</keyword>
<dbReference type="Gene3D" id="1.10.3890.10">
    <property type="entry name" value="HflD-like"/>
    <property type="match status" value="1"/>
</dbReference>
<dbReference type="HAMAP" id="MF_00695">
    <property type="entry name" value="HflD_protein"/>
    <property type="match status" value="1"/>
</dbReference>
<comment type="subcellular location">
    <subcellularLocation>
        <location evidence="4">Cytoplasm</location>
    </subcellularLocation>
    <subcellularLocation>
        <location evidence="4">Cell membrane</location>
        <topology evidence="4">Peripheral membrane protein</topology>
        <orientation evidence="4">Cytoplasmic side</orientation>
    </subcellularLocation>
</comment>
<dbReference type="EMBL" id="CP003071">
    <property type="protein sequence ID" value="AGA86554.1"/>
    <property type="molecule type" value="Genomic_DNA"/>
</dbReference>
<evidence type="ECO:0000256" key="2">
    <source>
        <dbReference type="ARBA" id="ARBA00022490"/>
    </source>
</evidence>
<dbReference type="HOGENOM" id="CLU_098920_0_0_6"/>
<evidence type="ECO:0000313" key="5">
    <source>
        <dbReference type="EMBL" id="AGA86554.1"/>
    </source>
</evidence>
<dbReference type="STRING" id="644801.Psest_2020"/>
<gene>
    <name evidence="4" type="primary">hflD</name>
    <name evidence="5" type="ORF">Psest_2020</name>
</gene>